<dbReference type="OrthoDB" id="29612at10239"/>
<dbReference type="KEGG" id="vg:40095068"/>
<feature type="region of interest" description="Disordered" evidence="2">
    <location>
        <begin position="153"/>
        <end position="184"/>
    </location>
</feature>
<keyword evidence="1" id="KW-0175">Coiled coil</keyword>
<dbReference type="EMBL" id="KY883654">
    <property type="protein sequence ID" value="ASV43494.1"/>
    <property type="molecule type" value="Genomic_DNA"/>
</dbReference>
<feature type="coiled-coil region" evidence="1">
    <location>
        <begin position="196"/>
        <end position="223"/>
    </location>
</feature>
<evidence type="ECO:0000313" key="4">
    <source>
        <dbReference type="Proteomes" id="UP000241249"/>
    </source>
</evidence>
<evidence type="ECO:0000256" key="2">
    <source>
        <dbReference type="SAM" id="MobiDB-lite"/>
    </source>
</evidence>
<accession>A0A2D0YXM3</accession>
<dbReference type="RefSeq" id="YP_009618521.1">
    <property type="nucleotide sequence ID" value="NC_042074.1"/>
</dbReference>
<protein>
    <submittedName>
        <fullName evidence="3">Uncharacterized protein</fullName>
    </submittedName>
</protein>
<dbReference type="Proteomes" id="UP000241249">
    <property type="component" value="Segment"/>
</dbReference>
<sequence>MKLTKETVVKIINTFQLAMCNAGEDEIGEEGYLLLAQHTKYYRDSVVLDWMGLLEYSDKTDKERKAMRLKYWDFSISSLKKSMPKYSAKLDNLKGTSLEKEFVEQFDEFTKEAKEIVQTLKDPKEAVVAVYEKLGLTVHIEVVRRYVEKPAETTEKPVAAKTQRVQGAEQAPTRKKSKAAKPGTGFSLENATIEDLDLIERAIEATEAELARLVEVREHLNKQLAFYALPPIYELPTEGNHLVRLELNGYKPVHQSLTECVMQKGDDSIILKVDAWIEARNAYATAINRIGEDKLLEVVATVQPFYIDPVKDEWNYTNIAIHLYNQLNVLVSPQVLPHLDFFKNNSAKQWLF</sequence>
<organism evidence="3 4">
    <name type="scientific">Vibrio phage JSF10</name>
    <dbReference type="NCBI Taxonomy" id="1983593"/>
    <lineage>
        <taxon>Viruses</taxon>
        <taxon>Duplodnaviria</taxon>
        <taxon>Heunggongvirae</taxon>
        <taxon>Uroviricota</taxon>
        <taxon>Caudoviricetes</taxon>
        <taxon>Demerecviridae</taxon>
        <taxon>Ermolyevavirinae</taxon>
        <taxon>Jesfedecavirus</taxon>
        <taxon>Jesfedecavirus JSF10</taxon>
    </lineage>
</organism>
<evidence type="ECO:0000256" key="1">
    <source>
        <dbReference type="SAM" id="Coils"/>
    </source>
</evidence>
<dbReference type="GeneID" id="40095068"/>
<proteinExistence type="predicted"/>
<keyword evidence="4" id="KW-1185">Reference proteome</keyword>
<name>A0A2D0YXM3_9CAUD</name>
<evidence type="ECO:0000313" key="3">
    <source>
        <dbReference type="EMBL" id="ASV43494.1"/>
    </source>
</evidence>
<reference evidence="3 4" key="1">
    <citation type="journal article" date="2017" name="Sci. Rep.">
        <title>Analysis of the CRISPR-Cas system in bacteriophages active on epidemic strains of Vibrio cholerae in Bangladesh.</title>
        <authorList>
            <person name="Naser I.B."/>
            <person name="Hoque M.M."/>
            <person name="Nahid M.A."/>
            <person name="Tareq T.M."/>
            <person name="Rocky M.K."/>
            <person name="Faruque S.M."/>
        </authorList>
    </citation>
    <scope>NUCLEOTIDE SEQUENCE [LARGE SCALE GENOMIC DNA]</scope>
</reference>